<dbReference type="AlphaFoldDB" id="A0A5B2UK79"/>
<evidence type="ECO:0000313" key="2">
    <source>
        <dbReference type="Proteomes" id="UP000325296"/>
    </source>
</evidence>
<sequence>MPPQINCYTWNQFEIQTTERKHKRSKAMSYYEGYRERLLSDAKRSKRDVYDLMEENSGSEEDMALFYELLMTNRKSEYVFTEHIRARHMLLKSGLDSGQ</sequence>
<organism evidence="1 2">
    <name type="scientific">Pseudomonas brenneri</name>
    <dbReference type="NCBI Taxonomy" id="129817"/>
    <lineage>
        <taxon>Bacteria</taxon>
        <taxon>Pseudomonadati</taxon>
        <taxon>Pseudomonadota</taxon>
        <taxon>Gammaproteobacteria</taxon>
        <taxon>Pseudomonadales</taxon>
        <taxon>Pseudomonadaceae</taxon>
        <taxon>Pseudomonas</taxon>
    </lineage>
</organism>
<protein>
    <submittedName>
        <fullName evidence="1">Uncharacterized protein</fullName>
    </submittedName>
</protein>
<evidence type="ECO:0000313" key="1">
    <source>
        <dbReference type="EMBL" id="KAA2226822.1"/>
    </source>
</evidence>
<dbReference type="Proteomes" id="UP000325296">
    <property type="component" value="Unassembled WGS sequence"/>
</dbReference>
<accession>A0A5B2UK79</accession>
<comment type="caution">
    <text evidence="1">The sequence shown here is derived from an EMBL/GenBank/DDBJ whole genome shotgun (WGS) entry which is preliminary data.</text>
</comment>
<gene>
    <name evidence="1" type="ORF">F1720_24140</name>
</gene>
<dbReference type="EMBL" id="VUOL01000018">
    <property type="protein sequence ID" value="KAA2226822.1"/>
    <property type="molecule type" value="Genomic_DNA"/>
</dbReference>
<reference evidence="1 2" key="1">
    <citation type="submission" date="2019-09" db="EMBL/GenBank/DDBJ databases">
        <title>Draft genome sequence of Pseudomonas brenneri CCUG 51514(T).</title>
        <authorList>
            <person name="Tunovic T."/>
            <person name="Pineiro-Iglesias B."/>
            <person name="Unosson C."/>
            <person name="Inganas E."/>
            <person name="Ohlen M."/>
            <person name="Cardew S."/>
            <person name="Jensie-Markopoulos S."/>
            <person name="Salva-Serra F."/>
            <person name="Jaen-Luchoro D."/>
            <person name="Svensson-Stadler L."/>
            <person name="Chun J."/>
            <person name="Moore E."/>
        </authorList>
    </citation>
    <scope>NUCLEOTIDE SEQUENCE [LARGE SCALE GENOMIC DNA]</scope>
    <source>
        <strain evidence="1 2">CCUG 51514</strain>
    </source>
</reference>
<name>A0A5B2UK79_9PSED</name>
<proteinExistence type="predicted"/>